<evidence type="ECO:0000313" key="2">
    <source>
        <dbReference type="Proteomes" id="UP000269396"/>
    </source>
</evidence>
<dbReference type="EMBL" id="UZAL01005651">
    <property type="protein sequence ID" value="VDO93886.1"/>
    <property type="molecule type" value="Genomic_DNA"/>
</dbReference>
<protein>
    <submittedName>
        <fullName evidence="1">Uncharacterized protein</fullName>
    </submittedName>
</protein>
<proteinExistence type="predicted"/>
<accession>A0A183NME9</accession>
<dbReference type="STRING" id="31246.A0A183NME9"/>
<sequence length="69" mass="8111">MLSEEKSPPREKTDLSDRSVIFHKISESSDTKPKARFEHDLNHIKTSLSCSDSRLSREHDWFNKKQLLL</sequence>
<gene>
    <name evidence="1" type="ORF">SMTD_LOCUS3285</name>
</gene>
<keyword evidence="2" id="KW-1185">Reference proteome</keyword>
<dbReference type="Proteomes" id="UP000269396">
    <property type="component" value="Unassembled WGS sequence"/>
</dbReference>
<evidence type="ECO:0000313" key="1">
    <source>
        <dbReference type="EMBL" id="VDO93886.1"/>
    </source>
</evidence>
<reference evidence="1 2" key="1">
    <citation type="submission" date="2018-11" db="EMBL/GenBank/DDBJ databases">
        <authorList>
            <consortium name="Pathogen Informatics"/>
        </authorList>
    </citation>
    <scope>NUCLEOTIDE SEQUENCE [LARGE SCALE GENOMIC DNA]</scope>
    <source>
        <strain>Denwood</strain>
        <strain evidence="2">Zambia</strain>
    </source>
</reference>
<organism evidence="1 2">
    <name type="scientific">Schistosoma mattheei</name>
    <dbReference type="NCBI Taxonomy" id="31246"/>
    <lineage>
        <taxon>Eukaryota</taxon>
        <taxon>Metazoa</taxon>
        <taxon>Spiralia</taxon>
        <taxon>Lophotrochozoa</taxon>
        <taxon>Platyhelminthes</taxon>
        <taxon>Trematoda</taxon>
        <taxon>Digenea</taxon>
        <taxon>Strigeidida</taxon>
        <taxon>Schistosomatoidea</taxon>
        <taxon>Schistosomatidae</taxon>
        <taxon>Schistosoma</taxon>
    </lineage>
</organism>
<name>A0A183NME9_9TREM</name>
<dbReference type="AlphaFoldDB" id="A0A183NME9"/>